<evidence type="ECO:0000256" key="1">
    <source>
        <dbReference type="SAM" id="MobiDB-lite"/>
    </source>
</evidence>
<name>A0A383EZY1_9ZZZZ</name>
<feature type="compositionally biased region" description="Polar residues" evidence="1">
    <location>
        <begin position="58"/>
        <end position="69"/>
    </location>
</feature>
<feature type="region of interest" description="Disordered" evidence="1">
    <location>
        <begin position="46"/>
        <end position="74"/>
    </location>
</feature>
<dbReference type="AlphaFoldDB" id="A0A383EZY1"/>
<sequence>MGCRPRLFEGLGEALGCLAPDRGHLWVETTPTTDGPCRVGDQRASVHSTVGRNGGHQRGSSPVWSSTQHGGPDAVTVTNGHGQLAQAVPVYPVDHRHDDPVHGGRREFVSAP</sequence>
<reference evidence="2" key="1">
    <citation type="submission" date="2018-05" db="EMBL/GenBank/DDBJ databases">
        <authorList>
            <person name="Lanie J.A."/>
            <person name="Ng W.-L."/>
            <person name="Kazmierczak K.M."/>
            <person name="Andrzejewski T.M."/>
            <person name="Davidsen T.M."/>
            <person name="Wayne K.J."/>
            <person name="Tettelin H."/>
            <person name="Glass J.I."/>
            <person name="Rusch D."/>
            <person name="Podicherti R."/>
            <person name="Tsui H.-C.T."/>
            <person name="Winkler M.E."/>
        </authorList>
    </citation>
    <scope>NUCLEOTIDE SEQUENCE</scope>
</reference>
<protein>
    <submittedName>
        <fullName evidence="2">Uncharacterized protein</fullName>
    </submittedName>
</protein>
<organism evidence="2">
    <name type="scientific">marine metagenome</name>
    <dbReference type="NCBI Taxonomy" id="408172"/>
    <lineage>
        <taxon>unclassified sequences</taxon>
        <taxon>metagenomes</taxon>
        <taxon>ecological metagenomes</taxon>
    </lineage>
</organism>
<proteinExistence type="predicted"/>
<dbReference type="EMBL" id="UINC01229894">
    <property type="protein sequence ID" value="SVE61800.1"/>
    <property type="molecule type" value="Genomic_DNA"/>
</dbReference>
<accession>A0A383EZY1</accession>
<gene>
    <name evidence="2" type="ORF">METZ01_LOCUS514654</name>
</gene>
<evidence type="ECO:0000313" key="2">
    <source>
        <dbReference type="EMBL" id="SVE61800.1"/>
    </source>
</evidence>